<accession>A0A7S8FGM5</accession>
<keyword evidence="2" id="KW-0408">Iron</keyword>
<dbReference type="AlphaFoldDB" id="A0A7S8FGM5"/>
<dbReference type="SUPFAM" id="SSF140959">
    <property type="entry name" value="Indolic compounds 2,3-dioxygenase-like"/>
    <property type="match status" value="1"/>
</dbReference>
<organism evidence="3 4">
    <name type="scientific">Candidatus Nitrospira kreftii</name>
    <dbReference type="NCBI Taxonomy" id="2652173"/>
    <lineage>
        <taxon>Bacteria</taxon>
        <taxon>Pseudomonadati</taxon>
        <taxon>Nitrospirota</taxon>
        <taxon>Nitrospiria</taxon>
        <taxon>Nitrospirales</taxon>
        <taxon>Nitrospiraceae</taxon>
        <taxon>Nitrospira</taxon>
    </lineage>
</organism>
<dbReference type="GO" id="GO:0020037">
    <property type="term" value="F:heme binding"/>
    <property type="evidence" value="ECO:0007669"/>
    <property type="project" value="InterPro"/>
</dbReference>
<protein>
    <recommendedName>
        <fullName evidence="5">Indoleamine 2,3-dioxygenase</fullName>
    </recommendedName>
</protein>
<gene>
    <name evidence="3" type="ORF">Nkreftii_003261</name>
</gene>
<sequence>MCSLRVKEKATSIEVAFLFQVEYGQGAHVKSSTSQPLSLADFGISPERGFLPSDPCETLPDSSTLNYLAHEMPKLLSARQVRPFINKQSSFLESIPSDWREGDYRAAMRILSFAGHAYVWETPGQPAIKLPFQLARPWYEIAQKLGRPPVLSYASYALDNWRRLDRTKPIQLDNIVLLQNFLSGLDEEWFVVVHIQIERQAGPGLEGLVRAINGASEEKDDEVLLGLQALASAQTAMRDTLLRMKERCDPYVYYTRVRPYIHGWKNSPSLPDGLIYDQVGAYAQQPQQFRGETGAQSSIVPCLDAGLGIHHEPDLLTVYLQEMQEYMPPQHRAFLHALENQTDDRGRTILSGYIHDRRQSHPELWSAYCACVGLLAQFREIHIGYADSYINRQHQTSATNPTAVGTGGTPFMTYLQKHLDETKQTIVG</sequence>
<reference evidence="3 4" key="1">
    <citation type="journal article" date="2020" name="ISME J.">
        <title>Enrichment and physiological characterization of a novel comammox Nitrospira indicates ammonium inhibition of complete nitrification.</title>
        <authorList>
            <person name="Sakoula D."/>
            <person name="Koch H."/>
            <person name="Frank J."/>
            <person name="Jetten M.S.M."/>
            <person name="van Kessel M.A.H.J."/>
            <person name="Lucker S."/>
        </authorList>
    </citation>
    <scope>NUCLEOTIDE SEQUENCE [LARGE SCALE GENOMIC DNA]</scope>
    <source>
        <strain evidence="3">Comreactor17</strain>
    </source>
</reference>
<dbReference type="EMBL" id="CP047423">
    <property type="protein sequence ID" value="QPD05487.1"/>
    <property type="molecule type" value="Genomic_DNA"/>
</dbReference>
<dbReference type="PANTHER" id="PTHR28657">
    <property type="entry name" value="INDOLEAMINE 2,3-DIOXYGENASE"/>
    <property type="match status" value="1"/>
</dbReference>
<dbReference type="KEGG" id="nkf:Nkreftii_003261"/>
<name>A0A7S8FGM5_9BACT</name>
<dbReference type="InterPro" id="IPR000898">
    <property type="entry name" value="Indolamine_dOase"/>
</dbReference>
<dbReference type="GO" id="GO:0046872">
    <property type="term" value="F:metal ion binding"/>
    <property type="evidence" value="ECO:0007669"/>
    <property type="project" value="UniProtKB-KW"/>
</dbReference>
<evidence type="ECO:0000313" key="3">
    <source>
        <dbReference type="EMBL" id="QPD05487.1"/>
    </source>
</evidence>
<keyword evidence="1" id="KW-0479">Metal-binding</keyword>
<dbReference type="Gene3D" id="1.20.58.480">
    <property type="match status" value="1"/>
</dbReference>
<dbReference type="PROSITE" id="PS00877">
    <property type="entry name" value="IDO_2"/>
    <property type="match status" value="1"/>
</dbReference>
<dbReference type="PANTHER" id="PTHR28657:SF5">
    <property type="entry name" value="INDOLEAMINE 2,3-DIOXYGENASE"/>
    <property type="match status" value="1"/>
</dbReference>
<dbReference type="GO" id="GO:0019441">
    <property type="term" value="P:L-tryptophan catabolic process to kynurenine"/>
    <property type="evidence" value="ECO:0007669"/>
    <property type="project" value="InterPro"/>
</dbReference>
<evidence type="ECO:0000256" key="1">
    <source>
        <dbReference type="ARBA" id="ARBA00022723"/>
    </source>
</evidence>
<dbReference type="InterPro" id="IPR037217">
    <property type="entry name" value="Trp/Indoleamine_2_3_dOase-like"/>
</dbReference>
<evidence type="ECO:0000256" key="2">
    <source>
        <dbReference type="ARBA" id="ARBA00023004"/>
    </source>
</evidence>
<evidence type="ECO:0008006" key="5">
    <source>
        <dbReference type="Google" id="ProtNLM"/>
    </source>
</evidence>
<dbReference type="GO" id="GO:0016491">
    <property type="term" value="F:oxidoreductase activity"/>
    <property type="evidence" value="ECO:0007669"/>
    <property type="project" value="UniProtKB-ARBA"/>
</dbReference>
<evidence type="ECO:0000313" key="4">
    <source>
        <dbReference type="Proteomes" id="UP000593737"/>
    </source>
</evidence>
<dbReference type="Proteomes" id="UP000593737">
    <property type="component" value="Chromosome"/>
</dbReference>
<dbReference type="Pfam" id="PF01231">
    <property type="entry name" value="IDO"/>
    <property type="match status" value="1"/>
</dbReference>
<proteinExistence type="predicted"/>